<dbReference type="AlphaFoldDB" id="A0A8J2JSS2"/>
<gene>
    <name evidence="1" type="ORF">AFUS01_LOCUS14515</name>
</gene>
<keyword evidence="2" id="KW-1185">Reference proteome</keyword>
<feature type="non-terminal residue" evidence="1">
    <location>
        <position position="35"/>
    </location>
</feature>
<protein>
    <submittedName>
        <fullName evidence="1">Uncharacterized protein</fullName>
    </submittedName>
</protein>
<dbReference type="EMBL" id="CAJVCH010123809">
    <property type="protein sequence ID" value="CAG7725561.1"/>
    <property type="molecule type" value="Genomic_DNA"/>
</dbReference>
<proteinExistence type="predicted"/>
<comment type="caution">
    <text evidence="1">The sequence shown here is derived from an EMBL/GenBank/DDBJ whole genome shotgun (WGS) entry which is preliminary data.</text>
</comment>
<evidence type="ECO:0000313" key="1">
    <source>
        <dbReference type="EMBL" id="CAG7725561.1"/>
    </source>
</evidence>
<feature type="non-terminal residue" evidence="1">
    <location>
        <position position="1"/>
    </location>
</feature>
<name>A0A8J2JSS2_9HEXA</name>
<evidence type="ECO:0000313" key="2">
    <source>
        <dbReference type="Proteomes" id="UP000708208"/>
    </source>
</evidence>
<reference evidence="1" key="1">
    <citation type="submission" date="2021-06" db="EMBL/GenBank/DDBJ databases">
        <authorList>
            <person name="Hodson N. C."/>
            <person name="Mongue J. A."/>
            <person name="Jaron S. K."/>
        </authorList>
    </citation>
    <scope>NUCLEOTIDE SEQUENCE</scope>
</reference>
<dbReference type="Proteomes" id="UP000708208">
    <property type="component" value="Unassembled WGS sequence"/>
</dbReference>
<sequence>GAFVLLSIVTTIVMFRRMRSNHKKWKFTKEELAEF</sequence>
<accession>A0A8J2JSS2</accession>
<organism evidence="1 2">
    <name type="scientific">Allacma fusca</name>
    <dbReference type="NCBI Taxonomy" id="39272"/>
    <lineage>
        <taxon>Eukaryota</taxon>
        <taxon>Metazoa</taxon>
        <taxon>Ecdysozoa</taxon>
        <taxon>Arthropoda</taxon>
        <taxon>Hexapoda</taxon>
        <taxon>Collembola</taxon>
        <taxon>Symphypleona</taxon>
        <taxon>Sminthuridae</taxon>
        <taxon>Allacma</taxon>
    </lineage>
</organism>